<dbReference type="GO" id="GO:0000287">
    <property type="term" value="F:magnesium ion binding"/>
    <property type="evidence" value="ECO:0007669"/>
    <property type="project" value="TreeGrafter"/>
</dbReference>
<feature type="binding site" evidence="5">
    <location>
        <position position="138"/>
    </location>
    <ligand>
        <name>Mg(2+)</name>
        <dbReference type="ChEBI" id="CHEBI:18420"/>
    </ligand>
</feature>
<dbReference type="Gene3D" id="3.20.20.60">
    <property type="entry name" value="Phosphoenolpyruvate-binding domains"/>
    <property type="match status" value="1"/>
</dbReference>
<dbReference type="RefSeq" id="WP_106355462.1">
    <property type="nucleotide sequence ID" value="NZ_JANSLM010000004.1"/>
</dbReference>
<gene>
    <name evidence="7" type="ORF">ParKJ_14415</name>
</gene>
<accession>A0AAP5QAG7</accession>
<comment type="cofactor">
    <cofactor evidence="1">
        <name>Mg(2+)</name>
        <dbReference type="ChEBI" id="CHEBI:18420"/>
    </cofactor>
</comment>
<protein>
    <submittedName>
        <fullName evidence="7">CoA ester lyase</fullName>
    </submittedName>
</protein>
<dbReference type="InterPro" id="IPR040442">
    <property type="entry name" value="Pyrv_kinase-like_dom_sf"/>
</dbReference>
<dbReference type="InterPro" id="IPR005000">
    <property type="entry name" value="Aldolase/citrate-lyase_domain"/>
</dbReference>
<dbReference type="EMBL" id="JANSLM010000004">
    <property type="protein sequence ID" value="MDT8838607.1"/>
    <property type="molecule type" value="Genomic_DNA"/>
</dbReference>
<comment type="caution">
    <text evidence="7">The sequence shown here is derived from an EMBL/GenBank/DDBJ whole genome shotgun (WGS) entry which is preliminary data.</text>
</comment>
<proteinExistence type="predicted"/>
<dbReference type="Pfam" id="PF03328">
    <property type="entry name" value="HpcH_HpaI"/>
    <property type="match status" value="1"/>
</dbReference>
<evidence type="ECO:0000313" key="8">
    <source>
        <dbReference type="Proteomes" id="UP001246473"/>
    </source>
</evidence>
<dbReference type="PANTHER" id="PTHR32308:SF10">
    <property type="entry name" value="CITRATE LYASE SUBUNIT BETA"/>
    <property type="match status" value="1"/>
</dbReference>
<name>A0AAP5QAG7_9BURK</name>
<reference evidence="7" key="1">
    <citation type="submission" date="2022-08" db="EMBL/GenBank/DDBJ databases">
        <authorList>
            <person name="Kim S.-J."/>
        </authorList>
    </citation>
    <scope>NUCLEOTIDE SEQUENCE</scope>
    <source>
        <strain evidence="7">KJ</strain>
    </source>
</reference>
<evidence type="ECO:0000256" key="3">
    <source>
        <dbReference type="ARBA" id="ARBA00022842"/>
    </source>
</evidence>
<dbReference type="GO" id="GO:0016829">
    <property type="term" value="F:lyase activity"/>
    <property type="evidence" value="ECO:0007669"/>
    <property type="project" value="UniProtKB-KW"/>
</dbReference>
<dbReference type="AlphaFoldDB" id="A0AAP5QAG7"/>
<keyword evidence="2 5" id="KW-0479">Metal-binding</keyword>
<dbReference type="InterPro" id="IPR011206">
    <property type="entry name" value="Citrate_lyase_beta/mcl1/mcl2"/>
</dbReference>
<evidence type="ECO:0000256" key="1">
    <source>
        <dbReference type="ARBA" id="ARBA00001946"/>
    </source>
</evidence>
<keyword evidence="3 5" id="KW-0460">Magnesium</keyword>
<feature type="binding site" evidence="5">
    <location>
        <position position="165"/>
    </location>
    <ligand>
        <name>Mg(2+)</name>
        <dbReference type="ChEBI" id="CHEBI:18420"/>
    </ligand>
</feature>
<dbReference type="PIRSF" id="PIRSF015582">
    <property type="entry name" value="Cit_lyase_B"/>
    <property type="match status" value="1"/>
</dbReference>
<keyword evidence="7" id="KW-0456">Lyase</keyword>
<evidence type="ECO:0000256" key="4">
    <source>
        <dbReference type="PIRSR" id="PIRSR015582-1"/>
    </source>
</evidence>
<sequence length="318" mass="34046">MSQRESNPQRRPRTTRTVLAVPGHRFNMLQSAAASAADAVFIDLEDAVPVDKKDEALRTAVQALAELAWGDKTVSVRINANEKGIDAHEVRTLTAEARRLDSILVPKVESADVLAQVEQLLSARPESFAPLEIEALIETARGVMNVDGIAGASNRLTALHFGVGDFSASIGARNVEIGGTHAGYAVTLKDEAGHYSATPLDLWTYPMMRILVAARAFGLRAIDGPCGAFRDLVLTRAWALKAAAMGYDGKQVIHPGQIEPTRSAFSPTDDEVRAARRTVEALEAAQAAGLAAISLDGKLVDFANVRMAQRILAMAERG</sequence>
<feature type="domain" description="HpcH/HpaI aldolase/citrate lyase" evidence="6">
    <location>
        <begin position="16"/>
        <end position="255"/>
    </location>
</feature>
<dbReference type="SUPFAM" id="SSF51621">
    <property type="entry name" value="Phosphoenolpyruvate/pyruvate domain"/>
    <property type="match status" value="1"/>
</dbReference>
<evidence type="ECO:0000256" key="2">
    <source>
        <dbReference type="ARBA" id="ARBA00022723"/>
    </source>
</evidence>
<evidence type="ECO:0000259" key="6">
    <source>
        <dbReference type="Pfam" id="PF03328"/>
    </source>
</evidence>
<dbReference type="GO" id="GO:0006107">
    <property type="term" value="P:oxaloacetate metabolic process"/>
    <property type="evidence" value="ECO:0007669"/>
    <property type="project" value="TreeGrafter"/>
</dbReference>
<evidence type="ECO:0000256" key="5">
    <source>
        <dbReference type="PIRSR" id="PIRSR015582-2"/>
    </source>
</evidence>
<dbReference type="InterPro" id="IPR015813">
    <property type="entry name" value="Pyrv/PenolPyrv_kinase-like_dom"/>
</dbReference>
<feature type="binding site" evidence="4">
    <location>
        <position position="77"/>
    </location>
    <ligand>
        <name>substrate</name>
    </ligand>
</feature>
<dbReference type="Proteomes" id="UP001246473">
    <property type="component" value="Unassembled WGS sequence"/>
</dbReference>
<evidence type="ECO:0000313" key="7">
    <source>
        <dbReference type="EMBL" id="MDT8838607.1"/>
    </source>
</evidence>
<feature type="binding site" evidence="4">
    <location>
        <position position="138"/>
    </location>
    <ligand>
        <name>substrate</name>
    </ligand>
</feature>
<dbReference type="PANTHER" id="PTHR32308">
    <property type="entry name" value="LYASE BETA SUBUNIT, PUTATIVE (AFU_ORTHOLOGUE AFUA_4G13030)-RELATED"/>
    <property type="match status" value="1"/>
</dbReference>
<organism evidence="7 8">
    <name type="scientific">Paraburkholderia fungorum</name>
    <dbReference type="NCBI Taxonomy" id="134537"/>
    <lineage>
        <taxon>Bacteria</taxon>
        <taxon>Pseudomonadati</taxon>
        <taxon>Pseudomonadota</taxon>
        <taxon>Betaproteobacteria</taxon>
        <taxon>Burkholderiales</taxon>
        <taxon>Burkholderiaceae</taxon>
        <taxon>Paraburkholderia</taxon>
    </lineage>
</organism>